<gene>
    <name evidence="4" type="ORF">RM812_38575</name>
</gene>
<dbReference type="Proteomes" id="UP001180724">
    <property type="component" value="Unassembled WGS sequence"/>
</dbReference>
<comment type="caution">
    <text evidence="4">The sequence shown here is derived from an EMBL/GenBank/DDBJ whole genome shotgun (WGS) entry which is preliminary data.</text>
</comment>
<keyword evidence="3" id="KW-0812">Transmembrane</keyword>
<dbReference type="Pfam" id="PF05977">
    <property type="entry name" value="MFS_3"/>
    <property type="match status" value="1"/>
</dbReference>
<protein>
    <submittedName>
        <fullName evidence="4">MFS transporter</fullName>
    </submittedName>
</protein>
<evidence type="ECO:0000256" key="2">
    <source>
        <dbReference type="ARBA" id="ARBA00022475"/>
    </source>
</evidence>
<sequence>MVFQGGQALTAPLWGALADGLGLTATLLVGAGLLVGTALSVRCWPLHDAEGIDPSPSDHWPAPPLMFEPGPAVGPVLVSVTYRVAPQDRTAFTDRMRHVARFRRRTGALTWGLFQDGSDPGRFIENYLVASWWEHLDQHHSRLTANDRRYEEQARALLVAGTAPEVTHAFDTVAGPVVASSEHRTDRLCLSRTSARTVCRRERQ</sequence>
<keyword evidence="3" id="KW-0472">Membrane</keyword>
<keyword evidence="5" id="KW-1185">Reference proteome</keyword>
<keyword evidence="1" id="KW-0813">Transport</keyword>
<evidence type="ECO:0000313" key="4">
    <source>
        <dbReference type="EMBL" id="MDT0616019.1"/>
    </source>
</evidence>
<organism evidence="4 5">
    <name type="scientific">Streptomyces lancefieldiae</name>
    <dbReference type="NCBI Taxonomy" id="3075520"/>
    <lineage>
        <taxon>Bacteria</taxon>
        <taxon>Bacillati</taxon>
        <taxon>Actinomycetota</taxon>
        <taxon>Actinomycetes</taxon>
        <taxon>Kitasatosporales</taxon>
        <taxon>Streptomycetaceae</taxon>
        <taxon>Streptomyces</taxon>
    </lineage>
</organism>
<evidence type="ECO:0000313" key="5">
    <source>
        <dbReference type="Proteomes" id="UP001180724"/>
    </source>
</evidence>
<dbReference type="InterPro" id="IPR010290">
    <property type="entry name" value="TM_effector"/>
</dbReference>
<evidence type="ECO:0000256" key="3">
    <source>
        <dbReference type="SAM" id="Phobius"/>
    </source>
</evidence>
<evidence type="ECO:0000256" key="1">
    <source>
        <dbReference type="ARBA" id="ARBA00022448"/>
    </source>
</evidence>
<dbReference type="RefSeq" id="WP_311585031.1">
    <property type="nucleotide sequence ID" value="NZ_JAVRFH010000090.1"/>
</dbReference>
<reference evidence="4" key="1">
    <citation type="submission" date="2024-05" db="EMBL/GenBank/DDBJ databases">
        <title>30 novel species of actinomycetes from the DSMZ collection.</title>
        <authorList>
            <person name="Nouioui I."/>
        </authorList>
    </citation>
    <scope>NUCLEOTIDE SEQUENCE</scope>
    <source>
        <strain evidence="4">DSM 40712</strain>
    </source>
</reference>
<dbReference type="EMBL" id="JAVRFH010000090">
    <property type="protein sequence ID" value="MDT0616019.1"/>
    <property type="molecule type" value="Genomic_DNA"/>
</dbReference>
<feature type="transmembrane region" description="Helical" evidence="3">
    <location>
        <begin position="20"/>
        <end position="41"/>
    </location>
</feature>
<keyword evidence="2" id="KW-1003">Cell membrane</keyword>
<accession>A0ABU3B191</accession>
<keyword evidence="3" id="KW-1133">Transmembrane helix</keyword>
<name>A0ABU3B191_9ACTN</name>
<proteinExistence type="predicted"/>